<dbReference type="SUPFAM" id="SSF51197">
    <property type="entry name" value="Clavaminate synthase-like"/>
    <property type="match status" value="1"/>
</dbReference>
<feature type="non-terminal residue" evidence="2">
    <location>
        <position position="65"/>
    </location>
</feature>
<dbReference type="InterPro" id="IPR003347">
    <property type="entry name" value="JmjC_dom"/>
</dbReference>
<proteinExistence type="predicted"/>
<evidence type="ECO:0000259" key="1">
    <source>
        <dbReference type="PROSITE" id="PS51184"/>
    </source>
</evidence>
<organism evidence="2">
    <name type="scientific">Cladocopium goreaui</name>
    <dbReference type="NCBI Taxonomy" id="2562237"/>
    <lineage>
        <taxon>Eukaryota</taxon>
        <taxon>Sar</taxon>
        <taxon>Alveolata</taxon>
        <taxon>Dinophyceae</taxon>
        <taxon>Suessiales</taxon>
        <taxon>Symbiodiniaceae</taxon>
        <taxon>Cladocopium</taxon>
    </lineage>
</organism>
<feature type="domain" description="JmjC" evidence="1">
    <location>
        <begin position="1"/>
        <end position="65"/>
    </location>
</feature>
<name>A0A9P1GK33_9DINO</name>
<accession>A0A9P1GK33</accession>
<gene>
    <name evidence="2" type="ORF">C1SCF055_LOCUS41525</name>
</gene>
<dbReference type="EMBL" id="CAMXCT030006604">
    <property type="protein sequence ID" value="CAL4804138.1"/>
    <property type="molecule type" value="Genomic_DNA"/>
</dbReference>
<feature type="non-terminal residue" evidence="2">
    <location>
        <position position="1"/>
    </location>
</feature>
<evidence type="ECO:0000313" key="4">
    <source>
        <dbReference type="Proteomes" id="UP001152797"/>
    </source>
</evidence>
<dbReference type="OrthoDB" id="424465at2759"/>
<comment type="caution">
    <text evidence="2">The sequence shown here is derived from an EMBL/GenBank/DDBJ whole genome shotgun (WGS) entry which is preliminary data.</text>
</comment>
<reference evidence="2" key="1">
    <citation type="submission" date="2022-10" db="EMBL/GenBank/DDBJ databases">
        <authorList>
            <person name="Chen Y."/>
            <person name="Dougan E. K."/>
            <person name="Chan C."/>
            <person name="Rhodes N."/>
            <person name="Thang M."/>
        </authorList>
    </citation>
    <scope>NUCLEOTIDE SEQUENCE</scope>
</reference>
<dbReference type="Gene3D" id="2.60.120.650">
    <property type="entry name" value="Cupin"/>
    <property type="match status" value="1"/>
</dbReference>
<protein>
    <recommendedName>
        <fullName evidence="1">JmjC domain-containing protein</fullName>
    </recommendedName>
</protein>
<dbReference type="PANTHER" id="PTHR12480">
    <property type="entry name" value="ARGININE DEMETHYLASE AND LYSYL-HYDROXYLASE JMJD"/>
    <property type="match status" value="1"/>
</dbReference>
<evidence type="ECO:0000313" key="2">
    <source>
        <dbReference type="EMBL" id="CAI4016826.1"/>
    </source>
</evidence>
<evidence type="ECO:0000313" key="3">
    <source>
        <dbReference type="EMBL" id="CAL1170201.1"/>
    </source>
</evidence>
<dbReference type="Proteomes" id="UP001152797">
    <property type="component" value="Unassembled WGS sequence"/>
</dbReference>
<dbReference type="PROSITE" id="PS51184">
    <property type="entry name" value="JMJC"/>
    <property type="match status" value="1"/>
</dbReference>
<dbReference type="EMBL" id="CAMXCT010006604">
    <property type="protein sequence ID" value="CAI4016826.1"/>
    <property type="molecule type" value="Genomic_DNA"/>
</dbReference>
<dbReference type="InterPro" id="IPR050910">
    <property type="entry name" value="JMJD6_ArgDemeth/LysHydrox"/>
</dbReference>
<dbReference type="EMBL" id="CAMXCT020006604">
    <property type="protein sequence ID" value="CAL1170201.1"/>
    <property type="molecule type" value="Genomic_DNA"/>
</dbReference>
<dbReference type="AlphaFoldDB" id="A0A9P1GK33"/>
<reference evidence="3" key="2">
    <citation type="submission" date="2024-04" db="EMBL/GenBank/DDBJ databases">
        <authorList>
            <person name="Chen Y."/>
            <person name="Shah S."/>
            <person name="Dougan E. K."/>
            <person name="Thang M."/>
            <person name="Chan C."/>
        </authorList>
    </citation>
    <scope>NUCLEOTIDE SEQUENCE [LARGE SCALE GENOMIC DNA]</scope>
</reference>
<keyword evidence="4" id="KW-1185">Reference proteome</keyword>
<sequence>VREFLPLSCHLFVLVGGHRTGSNMHKDPKWSSAWNTLLCGRKRWVMFPPDVPAESIGAMAGDAYK</sequence>